<evidence type="ECO:0000313" key="2">
    <source>
        <dbReference type="Proteomes" id="UP000004471"/>
    </source>
</evidence>
<evidence type="ECO:0000313" key="1">
    <source>
        <dbReference type="EMBL" id="EGH33026.1"/>
    </source>
</evidence>
<sequence length="47" mass="5033">MPFSAATGACDAANVGEYATISAVAINDLARGSNFMVDLFFFWVRDV</sequence>
<dbReference type="EMBL" id="AEAH01001396">
    <property type="protein sequence ID" value="EGH33026.1"/>
    <property type="molecule type" value="Genomic_DNA"/>
</dbReference>
<dbReference type="HOGENOM" id="CLU_3172276_0_0_6"/>
<reference evidence="1 2" key="1">
    <citation type="journal article" date="2011" name="PLoS Pathog.">
        <title>Dynamic evolution of pathogenicity revealed by sequencing and comparative genomics of 19 Pseudomonas syringae isolates.</title>
        <authorList>
            <person name="Baltrus D.A."/>
            <person name="Nishimura M.T."/>
            <person name="Romanchuk A."/>
            <person name="Chang J.H."/>
            <person name="Mukhtar M.S."/>
            <person name="Cherkis K."/>
            <person name="Roach J."/>
            <person name="Grant S.R."/>
            <person name="Jones C.D."/>
            <person name="Dangl J.L."/>
        </authorList>
    </citation>
    <scope>NUCLEOTIDE SEQUENCE [LARGE SCALE GENOMIC DNA]</scope>
    <source>
        <strain evidence="2">M301072PT</strain>
    </source>
</reference>
<dbReference type="AlphaFoldDB" id="F3FS34"/>
<name>F3FS34_PSESX</name>
<comment type="caution">
    <text evidence="1">The sequence shown here is derived from an EMBL/GenBank/DDBJ whole genome shotgun (WGS) entry which is preliminary data.</text>
</comment>
<accession>F3FS34</accession>
<protein>
    <submittedName>
        <fullName evidence="1">Uncharacterized protein</fullName>
    </submittedName>
</protein>
<dbReference type="Proteomes" id="UP000004471">
    <property type="component" value="Unassembled WGS sequence"/>
</dbReference>
<organism evidence="1 2">
    <name type="scientific">Pseudomonas syringae pv. japonica str. M301072</name>
    <dbReference type="NCBI Taxonomy" id="629262"/>
    <lineage>
        <taxon>Bacteria</taxon>
        <taxon>Pseudomonadati</taxon>
        <taxon>Pseudomonadota</taxon>
        <taxon>Gammaproteobacteria</taxon>
        <taxon>Pseudomonadales</taxon>
        <taxon>Pseudomonadaceae</taxon>
        <taxon>Pseudomonas</taxon>
        <taxon>Pseudomonas syringae</taxon>
    </lineage>
</organism>
<proteinExistence type="predicted"/>
<gene>
    <name evidence="1" type="ORF">PSYJA_30343</name>
</gene>
<dbReference type="PATRIC" id="fig|629262.5.peg.5052"/>